<name>A0A933ML01_UNCT6</name>
<protein>
    <submittedName>
        <fullName evidence="2">Uncharacterized protein</fullName>
    </submittedName>
</protein>
<evidence type="ECO:0000313" key="3">
    <source>
        <dbReference type="Proteomes" id="UP000736328"/>
    </source>
</evidence>
<dbReference type="EMBL" id="JACQXR010000133">
    <property type="protein sequence ID" value="MBI4727518.1"/>
    <property type="molecule type" value="Genomic_DNA"/>
</dbReference>
<reference evidence="2" key="1">
    <citation type="submission" date="2020-07" db="EMBL/GenBank/DDBJ databases">
        <title>Huge and variable diversity of episymbiotic CPR bacteria and DPANN archaea in groundwater ecosystems.</title>
        <authorList>
            <person name="He C.Y."/>
            <person name="Keren R."/>
            <person name="Whittaker M."/>
            <person name="Farag I.F."/>
            <person name="Doudna J."/>
            <person name="Cate J.H.D."/>
            <person name="Banfield J.F."/>
        </authorList>
    </citation>
    <scope>NUCLEOTIDE SEQUENCE</scope>
    <source>
        <strain evidence="2">NC_groundwater_1520_Pr4_B-0.1um_53_5</strain>
    </source>
</reference>
<keyword evidence="1" id="KW-0812">Transmembrane</keyword>
<keyword evidence="1" id="KW-0472">Membrane</keyword>
<feature type="transmembrane region" description="Helical" evidence="1">
    <location>
        <begin position="15"/>
        <end position="34"/>
    </location>
</feature>
<evidence type="ECO:0000313" key="2">
    <source>
        <dbReference type="EMBL" id="MBI4727518.1"/>
    </source>
</evidence>
<feature type="transmembrane region" description="Helical" evidence="1">
    <location>
        <begin position="253"/>
        <end position="272"/>
    </location>
</feature>
<dbReference type="AlphaFoldDB" id="A0A933ML01"/>
<gene>
    <name evidence="2" type="ORF">HY768_09955</name>
</gene>
<comment type="caution">
    <text evidence="2">The sequence shown here is derived from an EMBL/GenBank/DDBJ whole genome shotgun (WGS) entry which is preliminary data.</text>
</comment>
<sequence length="278" mass="30838">MRNFLERLTRIDRRWIFLALGLTVALALLINVKLPMTVSGDVRQAYDLLEKLPEGSPVLFSWDYDPGSMPELYPLSAAMLRHAMRRNLKVVMMGHWVTGIPLIEKQVSEVIRVEFPDKVYGRDYVNLGYKSGQAVLVVTMAKSIADAFPQDYYKNKTDTLELMRSVKSLKDMGAVVSFSAGDPGLIMWIQFAWQRFGVPVTGGCTAVSAPEFSAYLQSGQLMGLMGGMRGAAEYEALVKHPGAASTGMSAQSLAHFLIVGFILIGNLAYFLTRKKEDK</sequence>
<feature type="transmembrane region" description="Helical" evidence="1">
    <location>
        <begin position="172"/>
        <end position="193"/>
    </location>
</feature>
<accession>A0A933ML01</accession>
<dbReference type="Proteomes" id="UP000736328">
    <property type="component" value="Unassembled WGS sequence"/>
</dbReference>
<keyword evidence="1" id="KW-1133">Transmembrane helix</keyword>
<evidence type="ECO:0000256" key="1">
    <source>
        <dbReference type="SAM" id="Phobius"/>
    </source>
</evidence>
<proteinExistence type="predicted"/>
<organism evidence="2 3">
    <name type="scientific">candidate division TA06 bacterium</name>
    <dbReference type="NCBI Taxonomy" id="2250710"/>
    <lineage>
        <taxon>Bacteria</taxon>
        <taxon>Bacteria division TA06</taxon>
    </lineage>
</organism>